<comment type="subcellular location">
    <subcellularLocation>
        <location evidence="14">Endoplasmic reticulum membrane</location>
        <topology evidence="14">Multi-pass membrane protein</topology>
    </subcellularLocation>
    <subcellularLocation>
        <location evidence="1">Membrane</location>
        <topology evidence="1">Multi-pass membrane protein</topology>
    </subcellularLocation>
</comment>
<evidence type="ECO:0000256" key="7">
    <source>
        <dbReference type="ARBA" id="ARBA00022832"/>
    </source>
</evidence>
<evidence type="ECO:0000256" key="14">
    <source>
        <dbReference type="RuleBase" id="RU363109"/>
    </source>
</evidence>
<dbReference type="AlphaFoldDB" id="A0A9P3GGC4"/>
<evidence type="ECO:0000256" key="3">
    <source>
        <dbReference type="ARBA" id="ARBA00007811"/>
    </source>
</evidence>
<dbReference type="EMBL" id="BPQB01000040">
    <property type="protein sequence ID" value="GJE94430.1"/>
    <property type="molecule type" value="Genomic_DNA"/>
</dbReference>
<keyword evidence="12 14" id="KW-0456">Lyase</keyword>
<dbReference type="GO" id="GO:0030148">
    <property type="term" value="P:sphingolipid biosynthetic process"/>
    <property type="evidence" value="ECO:0007669"/>
    <property type="project" value="TreeGrafter"/>
</dbReference>
<sequence length="268" mass="29209">MAKIEEWKESPKPAAARGPKGPSPLLKAYLVAYNLVSAAGWAYVLFGAAAHLLDGRAPGTPAGWLAPRFAAGHALEAYVPAGLAPLLRRAAATHAAVGARTAAVQTLAVLEVVHALLRWVRSPLPTVGMQVFSRLFVVWGVVHFFPVTHTHPAYASMVLSWAFTEVVRYVFYACTLLGTEPAALLWLRYTTFWVLYPTGASSEAALIWSTLPPLADLASWGPADYFRGAMFCIWWPSLYVLYTHMIKQRRRVLGVGPGRTLGAKPKSQ</sequence>
<dbReference type="GO" id="GO:0030497">
    <property type="term" value="P:fatty acid elongation"/>
    <property type="evidence" value="ECO:0007669"/>
    <property type="project" value="TreeGrafter"/>
</dbReference>
<accession>A0A9P3GGC4</accession>
<keyword evidence="11 14" id="KW-0275">Fatty acid biosynthesis</keyword>
<comment type="catalytic activity">
    <reaction evidence="13 14">
        <text>a very-long-chain (3R)-3-hydroxyacyl-CoA = a very-long-chain (2E)-enoyl-CoA + H2O</text>
        <dbReference type="Rhea" id="RHEA:45812"/>
        <dbReference type="ChEBI" id="CHEBI:15377"/>
        <dbReference type="ChEBI" id="CHEBI:83728"/>
        <dbReference type="ChEBI" id="CHEBI:85440"/>
        <dbReference type="EC" id="4.2.1.134"/>
    </reaction>
</comment>
<dbReference type="GO" id="GO:0042761">
    <property type="term" value="P:very long-chain fatty acid biosynthetic process"/>
    <property type="evidence" value="ECO:0007669"/>
    <property type="project" value="TreeGrafter"/>
</dbReference>
<feature type="transmembrane region" description="Helical" evidence="14">
    <location>
        <begin position="131"/>
        <end position="149"/>
    </location>
</feature>
<evidence type="ECO:0000256" key="8">
    <source>
        <dbReference type="ARBA" id="ARBA00022989"/>
    </source>
</evidence>
<keyword evidence="8 14" id="KW-1133">Transmembrane helix</keyword>
<keyword evidence="6 14" id="KW-0812">Transmembrane</keyword>
<evidence type="ECO:0000256" key="11">
    <source>
        <dbReference type="ARBA" id="ARBA00023160"/>
    </source>
</evidence>
<dbReference type="EC" id="4.2.1.134" evidence="4 14"/>
<keyword evidence="17" id="KW-1185">Reference proteome</keyword>
<evidence type="ECO:0000256" key="5">
    <source>
        <dbReference type="ARBA" id="ARBA00022516"/>
    </source>
</evidence>
<dbReference type="Pfam" id="PF04387">
    <property type="entry name" value="PTPLA"/>
    <property type="match status" value="1"/>
</dbReference>
<comment type="similarity">
    <text evidence="3 14">Belongs to the very long-chain fatty acids dehydratase HACD family.</text>
</comment>
<proteinExistence type="inferred from homology"/>
<reference evidence="16 17" key="1">
    <citation type="submission" date="2021-08" db="EMBL/GenBank/DDBJ databases">
        <title>Draft Genome Sequence of Phanerochaete sordida strain YK-624.</title>
        <authorList>
            <person name="Mori T."/>
            <person name="Dohra H."/>
            <person name="Suzuki T."/>
            <person name="Kawagishi H."/>
            <person name="Hirai H."/>
        </authorList>
    </citation>
    <scope>NUCLEOTIDE SEQUENCE [LARGE SCALE GENOMIC DNA]</scope>
    <source>
        <strain evidence="16 17">YK-624</strain>
    </source>
</reference>
<feature type="transmembrane region" description="Helical" evidence="14">
    <location>
        <begin position="225"/>
        <end position="242"/>
    </location>
</feature>
<evidence type="ECO:0000256" key="1">
    <source>
        <dbReference type="ARBA" id="ARBA00004141"/>
    </source>
</evidence>
<evidence type="ECO:0000256" key="15">
    <source>
        <dbReference type="SAM" id="MobiDB-lite"/>
    </source>
</evidence>
<dbReference type="OrthoDB" id="46988at2759"/>
<evidence type="ECO:0000256" key="13">
    <source>
        <dbReference type="ARBA" id="ARBA00036671"/>
    </source>
</evidence>
<feature type="transmembrane region" description="Helical" evidence="14">
    <location>
        <begin position="28"/>
        <end position="46"/>
    </location>
</feature>
<protein>
    <recommendedName>
        <fullName evidence="4 14">Very-long-chain (3R)-3-hydroxyacyl-CoA dehydratase</fullName>
        <ecNumber evidence="4 14">4.2.1.134</ecNumber>
    </recommendedName>
</protein>
<evidence type="ECO:0000313" key="17">
    <source>
        <dbReference type="Proteomes" id="UP000703269"/>
    </source>
</evidence>
<comment type="function">
    <text evidence="14">Catalyzes the third of the four reactions of the long-chain fatty acids elongation cycle. This endoplasmic reticulum-bound enzymatic process, allows the addition of two carbons to the chain of long- and very long-chain fatty acids/VLCFAs per cycle. This enzyme catalyzes the dehydration of the 3-hydroxyacyl-CoA intermediate into trans-2,3-enoyl-CoA, within each cycle of fatty acid elongation. Thereby, it participates to the production of VLCFAs of different chain lengths that are involved in multiple biological processes as precursors of membrane lipids and lipid mediators.</text>
</comment>
<keyword evidence="5 14" id="KW-0444">Lipid biosynthesis</keyword>
<evidence type="ECO:0000256" key="12">
    <source>
        <dbReference type="ARBA" id="ARBA00023239"/>
    </source>
</evidence>
<evidence type="ECO:0000256" key="4">
    <source>
        <dbReference type="ARBA" id="ARBA00013122"/>
    </source>
</evidence>
<evidence type="ECO:0000313" key="16">
    <source>
        <dbReference type="EMBL" id="GJE94430.1"/>
    </source>
</evidence>
<dbReference type="GO" id="GO:0102158">
    <property type="term" value="F:very-long-chain (3R)-3-hydroxyacyl-CoA dehydratase activity"/>
    <property type="evidence" value="ECO:0007669"/>
    <property type="project" value="UniProtKB-EC"/>
</dbReference>
<feature type="transmembrane region" description="Helical" evidence="14">
    <location>
        <begin position="194"/>
        <end position="213"/>
    </location>
</feature>
<evidence type="ECO:0000256" key="9">
    <source>
        <dbReference type="ARBA" id="ARBA00023098"/>
    </source>
</evidence>
<keyword evidence="14" id="KW-0256">Endoplasmic reticulum</keyword>
<gene>
    <name evidence="16" type="ORF">PsYK624_106000</name>
</gene>
<comment type="pathway">
    <text evidence="2 14">Lipid metabolism; fatty acid biosynthesis.</text>
</comment>
<evidence type="ECO:0000256" key="2">
    <source>
        <dbReference type="ARBA" id="ARBA00005194"/>
    </source>
</evidence>
<organism evidence="16 17">
    <name type="scientific">Phanerochaete sordida</name>
    <dbReference type="NCBI Taxonomy" id="48140"/>
    <lineage>
        <taxon>Eukaryota</taxon>
        <taxon>Fungi</taxon>
        <taxon>Dikarya</taxon>
        <taxon>Basidiomycota</taxon>
        <taxon>Agaricomycotina</taxon>
        <taxon>Agaricomycetes</taxon>
        <taxon>Polyporales</taxon>
        <taxon>Phanerochaetaceae</taxon>
        <taxon>Phanerochaete</taxon>
    </lineage>
</organism>
<evidence type="ECO:0000256" key="6">
    <source>
        <dbReference type="ARBA" id="ARBA00022692"/>
    </source>
</evidence>
<dbReference type="Proteomes" id="UP000703269">
    <property type="component" value="Unassembled WGS sequence"/>
</dbReference>
<dbReference type="InterPro" id="IPR007482">
    <property type="entry name" value="Tyr_Pase-like_PTPLA"/>
</dbReference>
<dbReference type="GO" id="GO:0005789">
    <property type="term" value="C:endoplasmic reticulum membrane"/>
    <property type="evidence" value="ECO:0007669"/>
    <property type="project" value="UniProtKB-SubCell"/>
</dbReference>
<dbReference type="PANTHER" id="PTHR11035">
    <property type="entry name" value="VERY-LONG-CHAIN (3R)-3-HYDROXYACYL-COA DEHYDRATASE"/>
    <property type="match status" value="1"/>
</dbReference>
<feature type="transmembrane region" description="Helical" evidence="14">
    <location>
        <begin position="169"/>
        <end position="187"/>
    </location>
</feature>
<evidence type="ECO:0000256" key="10">
    <source>
        <dbReference type="ARBA" id="ARBA00023136"/>
    </source>
</evidence>
<keyword evidence="10 14" id="KW-0472">Membrane</keyword>
<name>A0A9P3GGC4_9APHY</name>
<dbReference type="PANTHER" id="PTHR11035:SF3">
    <property type="entry name" value="VERY-LONG-CHAIN (3R)-3-HYDROXYACYL-COA DEHYDRATASE"/>
    <property type="match status" value="1"/>
</dbReference>
<keyword evidence="7 14" id="KW-0276">Fatty acid metabolism</keyword>
<comment type="caution">
    <text evidence="16">The sequence shown here is derived from an EMBL/GenBank/DDBJ whole genome shotgun (WGS) entry which is preliminary data.</text>
</comment>
<feature type="compositionally biased region" description="Basic and acidic residues" evidence="15">
    <location>
        <begin position="1"/>
        <end position="11"/>
    </location>
</feature>
<feature type="region of interest" description="Disordered" evidence="15">
    <location>
        <begin position="1"/>
        <end position="20"/>
    </location>
</feature>
<keyword evidence="9 14" id="KW-0443">Lipid metabolism</keyword>